<dbReference type="InterPro" id="IPR000872">
    <property type="entry name" value="Tafazzin"/>
</dbReference>
<evidence type="ECO:0000256" key="8">
    <source>
        <dbReference type="ARBA" id="ARBA00023136"/>
    </source>
</evidence>
<dbReference type="EMBL" id="JAAALK010000288">
    <property type="protein sequence ID" value="KAG8054062.1"/>
    <property type="molecule type" value="Genomic_DNA"/>
</dbReference>
<evidence type="ECO:0000256" key="2">
    <source>
        <dbReference type="ARBA" id="ARBA00010524"/>
    </source>
</evidence>
<evidence type="ECO:0000313" key="14">
    <source>
        <dbReference type="EMBL" id="KAG8054062.1"/>
    </source>
</evidence>
<evidence type="ECO:0000256" key="9">
    <source>
        <dbReference type="ARBA" id="ARBA00023315"/>
    </source>
</evidence>
<keyword evidence="3" id="KW-0808">Transferase</keyword>
<sequence length="284" mass="31255">MNVENAFTEVLTQIYRVVSKKALDIGDDPAAPSTLVAKMMSLLSRSLGAVHPKFVMTMKRSVKVLPVSRGDGIYQKGMDMALSKLNNGGWVHIFPEGSRSKDGGKTIAPAKRGVGRLVMDADSLPVVIPFVHTGMQDIMPVGKRIPRAGKRVIVVVGDPINFDDLIIDNRDDTQHISRAEPSDFQGPPKQAKLELHLEPEQAKPELLLEQGVAQSAVICSDAGVPHWFRHHMNPSELMGFAARGLLKNGRAMEEGYREFQVSDNRLQRTCFGDLKVFQDGALLH</sequence>
<evidence type="ECO:0000259" key="13">
    <source>
        <dbReference type="SMART" id="SM00563"/>
    </source>
</evidence>
<proteinExistence type="inferred from homology"/>
<dbReference type="GO" id="GO:0005743">
    <property type="term" value="C:mitochondrial inner membrane"/>
    <property type="evidence" value="ECO:0007669"/>
    <property type="project" value="UniProtKB-SubCell"/>
</dbReference>
<evidence type="ECO:0000256" key="12">
    <source>
        <dbReference type="RuleBase" id="RU365062"/>
    </source>
</evidence>
<keyword evidence="8" id="KW-0472">Membrane</keyword>
<dbReference type="Pfam" id="PF01553">
    <property type="entry name" value="Acyltransferase"/>
    <property type="match status" value="1"/>
</dbReference>
<gene>
    <name evidence="14" type="ORF">GUJ93_ZPchr0001g30981</name>
</gene>
<keyword evidence="5" id="KW-0999">Mitochondrion inner membrane</keyword>
<evidence type="ECO:0000256" key="1">
    <source>
        <dbReference type="ARBA" id="ARBA00004137"/>
    </source>
</evidence>
<dbReference type="GO" id="GO:0006644">
    <property type="term" value="P:phospholipid metabolic process"/>
    <property type="evidence" value="ECO:0007669"/>
    <property type="project" value="InterPro"/>
</dbReference>
<evidence type="ECO:0000256" key="5">
    <source>
        <dbReference type="ARBA" id="ARBA00022792"/>
    </source>
</evidence>
<evidence type="ECO:0000256" key="11">
    <source>
        <dbReference type="ARBA" id="ARBA00047906"/>
    </source>
</evidence>
<keyword evidence="7" id="KW-0496">Mitochondrion</keyword>
<evidence type="ECO:0000256" key="7">
    <source>
        <dbReference type="ARBA" id="ARBA00023128"/>
    </source>
</evidence>
<evidence type="ECO:0000256" key="6">
    <source>
        <dbReference type="ARBA" id="ARBA00023098"/>
    </source>
</evidence>
<dbReference type="GO" id="GO:0005741">
    <property type="term" value="C:mitochondrial outer membrane"/>
    <property type="evidence" value="ECO:0007669"/>
    <property type="project" value="UniProtKB-SubCell"/>
</dbReference>
<dbReference type="OrthoDB" id="193467at2759"/>
<comment type="catalytic activity">
    <reaction evidence="11">
        <text>1'-[1,2-diacyl-sn-glycero-3-phospho],3'-[1-acyl-sn-glycero-3-phospho]-glycerol + a 1,2-diacyl-sn-glycero-3-phosphocholine = a cardiolipin + a 1-acyl-sn-glycero-3-phosphocholine</text>
        <dbReference type="Rhea" id="RHEA:33731"/>
        <dbReference type="ChEBI" id="CHEBI:57643"/>
        <dbReference type="ChEBI" id="CHEBI:58168"/>
        <dbReference type="ChEBI" id="CHEBI:62237"/>
        <dbReference type="ChEBI" id="CHEBI:64743"/>
    </reaction>
    <physiologicalReaction direction="left-to-right" evidence="11">
        <dbReference type="Rhea" id="RHEA:33732"/>
    </physiologicalReaction>
    <physiologicalReaction direction="right-to-left" evidence="11">
        <dbReference type="Rhea" id="RHEA:33733"/>
    </physiologicalReaction>
</comment>
<protein>
    <recommendedName>
        <fullName evidence="12">Tafazzin family protein</fullName>
    </recommendedName>
</protein>
<dbReference type="CDD" id="cd07989">
    <property type="entry name" value="LPLAT_AGPAT-like"/>
    <property type="match status" value="1"/>
</dbReference>
<feature type="domain" description="Phospholipid/glycerol acyltransferase" evidence="13">
    <location>
        <begin position="28"/>
        <end position="135"/>
    </location>
</feature>
<dbReference type="SMART" id="SM00563">
    <property type="entry name" value="PlsC"/>
    <property type="match status" value="1"/>
</dbReference>
<comment type="subcellular location">
    <subcellularLocation>
        <location evidence="1">Mitochondrion inner membrane</location>
        <topology evidence="1">Peripheral membrane protein</topology>
        <orientation evidence="1">Intermembrane side</orientation>
    </subcellularLocation>
    <subcellularLocation>
        <location evidence="10">Mitochondrion outer membrane</location>
        <topology evidence="10">Peripheral membrane protein</topology>
        <orientation evidence="10">Intermembrane side</orientation>
    </subcellularLocation>
</comment>
<dbReference type="Proteomes" id="UP000729402">
    <property type="component" value="Unassembled WGS sequence"/>
</dbReference>
<dbReference type="PANTHER" id="PTHR12497:SF0">
    <property type="entry name" value="TAFAZZIN"/>
    <property type="match status" value="1"/>
</dbReference>
<reference evidence="14" key="1">
    <citation type="journal article" date="2021" name="bioRxiv">
        <title>Whole Genome Assembly and Annotation of Northern Wild Rice, Zizania palustris L., Supports a Whole Genome Duplication in the Zizania Genus.</title>
        <authorList>
            <person name="Haas M."/>
            <person name="Kono T."/>
            <person name="Macchietto M."/>
            <person name="Millas R."/>
            <person name="McGilp L."/>
            <person name="Shao M."/>
            <person name="Duquette J."/>
            <person name="Hirsch C.N."/>
            <person name="Kimball J."/>
        </authorList>
    </citation>
    <scope>NUCLEOTIDE SEQUENCE</scope>
    <source>
        <tissue evidence="14">Fresh leaf tissue</tissue>
    </source>
</reference>
<dbReference type="PANTHER" id="PTHR12497">
    <property type="entry name" value="TAZ PROTEIN TAFAZZIN"/>
    <property type="match status" value="1"/>
</dbReference>
<dbReference type="InterPro" id="IPR002123">
    <property type="entry name" value="Plipid/glycerol_acylTrfase"/>
</dbReference>
<keyword evidence="15" id="KW-1185">Reference proteome</keyword>
<comment type="similarity">
    <text evidence="2 12">Belongs to the taffazin family.</text>
</comment>
<evidence type="ECO:0000256" key="4">
    <source>
        <dbReference type="ARBA" id="ARBA00022787"/>
    </source>
</evidence>
<comment type="caution">
    <text evidence="14">The sequence shown here is derived from an EMBL/GenBank/DDBJ whole genome shotgun (WGS) entry which is preliminary data.</text>
</comment>
<accession>A0A8J5V1R5</accession>
<dbReference type="GO" id="GO:0008374">
    <property type="term" value="F:O-acyltransferase activity"/>
    <property type="evidence" value="ECO:0007669"/>
    <property type="project" value="TreeGrafter"/>
</dbReference>
<evidence type="ECO:0000256" key="3">
    <source>
        <dbReference type="ARBA" id="ARBA00022679"/>
    </source>
</evidence>
<reference evidence="14" key="2">
    <citation type="submission" date="2021-02" db="EMBL/GenBank/DDBJ databases">
        <authorList>
            <person name="Kimball J.A."/>
            <person name="Haas M.W."/>
            <person name="Macchietto M."/>
            <person name="Kono T."/>
            <person name="Duquette J."/>
            <person name="Shao M."/>
        </authorList>
    </citation>
    <scope>NUCLEOTIDE SEQUENCE</scope>
    <source>
        <tissue evidence="14">Fresh leaf tissue</tissue>
    </source>
</reference>
<keyword evidence="4" id="KW-1000">Mitochondrion outer membrane</keyword>
<keyword evidence="6" id="KW-0443">Lipid metabolism</keyword>
<organism evidence="14 15">
    <name type="scientific">Zizania palustris</name>
    <name type="common">Northern wild rice</name>
    <dbReference type="NCBI Taxonomy" id="103762"/>
    <lineage>
        <taxon>Eukaryota</taxon>
        <taxon>Viridiplantae</taxon>
        <taxon>Streptophyta</taxon>
        <taxon>Embryophyta</taxon>
        <taxon>Tracheophyta</taxon>
        <taxon>Spermatophyta</taxon>
        <taxon>Magnoliopsida</taxon>
        <taxon>Liliopsida</taxon>
        <taxon>Poales</taxon>
        <taxon>Poaceae</taxon>
        <taxon>BOP clade</taxon>
        <taxon>Oryzoideae</taxon>
        <taxon>Oryzeae</taxon>
        <taxon>Zizaniinae</taxon>
        <taxon>Zizania</taxon>
    </lineage>
</organism>
<dbReference type="AlphaFoldDB" id="A0A8J5V1R5"/>
<evidence type="ECO:0000256" key="10">
    <source>
        <dbReference type="ARBA" id="ARBA00024323"/>
    </source>
</evidence>
<evidence type="ECO:0000313" key="15">
    <source>
        <dbReference type="Proteomes" id="UP000729402"/>
    </source>
</evidence>
<keyword evidence="9" id="KW-0012">Acyltransferase</keyword>
<name>A0A8J5V1R5_ZIZPA</name>